<dbReference type="Pfam" id="PF00772">
    <property type="entry name" value="DnaB"/>
    <property type="match status" value="1"/>
</dbReference>
<evidence type="ECO:0000256" key="9">
    <source>
        <dbReference type="ARBA" id="ARBA00023235"/>
    </source>
</evidence>
<dbReference type="InterPro" id="IPR016136">
    <property type="entry name" value="DNA_helicase_N/primase_C"/>
</dbReference>
<dbReference type="AlphaFoldDB" id="A0A1F6NGH0"/>
<evidence type="ECO:0000313" key="15">
    <source>
        <dbReference type="EMBL" id="OGH82941.1"/>
    </source>
</evidence>
<dbReference type="InterPro" id="IPR007692">
    <property type="entry name" value="DNA_helicase_DnaB"/>
</dbReference>
<dbReference type="GO" id="GO:0003677">
    <property type="term" value="F:DNA binding"/>
    <property type="evidence" value="ECO:0007669"/>
    <property type="project" value="UniProtKB-UniRule"/>
</dbReference>
<dbReference type="FunFam" id="1.10.860.10:FF:000001">
    <property type="entry name" value="Replicative DNA helicase"/>
    <property type="match status" value="1"/>
</dbReference>
<name>A0A1F6NGH0_9BACT</name>
<feature type="region of interest" description="Disordered" evidence="13">
    <location>
        <begin position="452"/>
        <end position="483"/>
    </location>
</feature>
<dbReference type="Gene3D" id="3.40.50.300">
    <property type="entry name" value="P-loop containing nucleotide triphosphate hydrolases"/>
    <property type="match status" value="1"/>
</dbReference>
<organism evidence="15 16">
    <name type="scientific">Candidatus Magasanikbacteria bacterium RIFOXYB1_FULL_40_15</name>
    <dbReference type="NCBI Taxonomy" id="1798697"/>
    <lineage>
        <taxon>Bacteria</taxon>
        <taxon>Candidatus Magasanikiibacteriota</taxon>
    </lineage>
</organism>
<dbReference type="GO" id="GO:0043139">
    <property type="term" value="F:5'-3' DNA helicase activity"/>
    <property type="evidence" value="ECO:0007669"/>
    <property type="project" value="UniProtKB-EC"/>
</dbReference>
<accession>A0A1F6NGH0</accession>
<keyword evidence="7 12" id="KW-0067">ATP-binding</keyword>
<reference evidence="15 16" key="1">
    <citation type="journal article" date="2016" name="Nat. Commun.">
        <title>Thousands of microbial genomes shed light on interconnected biogeochemical processes in an aquifer system.</title>
        <authorList>
            <person name="Anantharaman K."/>
            <person name="Brown C.T."/>
            <person name="Hug L.A."/>
            <person name="Sharon I."/>
            <person name="Castelle C.J."/>
            <person name="Probst A.J."/>
            <person name="Thomas B.C."/>
            <person name="Singh A."/>
            <person name="Wilkins M.J."/>
            <person name="Karaoz U."/>
            <person name="Brodie E.L."/>
            <person name="Williams K.H."/>
            <person name="Hubbard S.S."/>
            <person name="Banfield J.F."/>
        </authorList>
    </citation>
    <scope>NUCLEOTIDE SEQUENCE [LARGE SCALE GENOMIC DNA]</scope>
</reference>
<feature type="compositionally biased region" description="Pro residues" evidence="13">
    <location>
        <begin position="471"/>
        <end position="483"/>
    </location>
</feature>
<dbReference type="NCBIfam" id="NF004384">
    <property type="entry name" value="PRK05748.1"/>
    <property type="match status" value="1"/>
</dbReference>
<dbReference type="GO" id="GO:1990077">
    <property type="term" value="C:primosome complex"/>
    <property type="evidence" value="ECO:0007669"/>
    <property type="project" value="UniProtKB-UniRule"/>
</dbReference>
<keyword evidence="3 12" id="KW-0235">DNA replication</keyword>
<evidence type="ECO:0000256" key="7">
    <source>
        <dbReference type="ARBA" id="ARBA00022840"/>
    </source>
</evidence>
<keyword evidence="6 12" id="KW-0347">Helicase</keyword>
<keyword evidence="2 12" id="KW-0639">Primosome</keyword>
<dbReference type="InterPro" id="IPR027417">
    <property type="entry name" value="P-loop_NTPase"/>
</dbReference>
<dbReference type="PROSITE" id="PS51199">
    <property type="entry name" value="SF4_HELICASE"/>
    <property type="match status" value="1"/>
</dbReference>
<comment type="similarity">
    <text evidence="1 12">Belongs to the helicase family. DnaB subfamily.</text>
</comment>
<evidence type="ECO:0000256" key="2">
    <source>
        <dbReference type="ARBA" id="ARBA00022515"/>
    </source>
</evidence>
<dbReference type="EMBL" id="MFQS01000025">
    <property type="protein sequence ID" value="OGH82941.1"/>
    <property type="molecule type" value="Genomic_DNA"/>
</dbReference>
<feature type="domain" description="SF4 helicase" evidence="14">
    <location>
        <begin position="180"/>
        <end position="457"/>
    </location>
</feature>
<comment type="catalytic activity">
    <reaction evidence="10 12">
        <text>ATP + H2O = ADP + phosphate + H(+)</text>
        <dbReference type="Rhea" id="RHEA:13065"/>
        <dbReference type="ChEBI" id="CHEBI:15377"/>
        <dbReference type="ChEBI" id="CHEBI:15378"/>
        <dbReference type="ChEBI" id="CHEBI:30616"/>
        <dbReference type="ChEBI" id="CHEBI:43474"/>
        <dbReference type="ChEBI" id="CHEBI:456216"/>
        <dbReference type="EC" id="5.6.2.3"/>
    </reaction>
</comment>
<evidence type="ECO:0000256" key="10">
    <source>
        <dbReference type="ARBA" id="ARBA00048954"/>
    </source>
</evidence>
<dbReference type="InterPro" id="IPR003593">
    <property type="entry name" value="AAA+_ATPase"/>
</dbReference>
<evidence type="ECO:0000256" key="13">
    <source>
        <dbReference type="SAM" id="MobiDB-lite"/>
    </source>
</evidence>
<dbReference type="PANTHER" id="PTHR30153:SF2">
    <property type="entry name" value="REPLICATIVE DNA HELICASE"/>
    <property type="match status" value="1"/>
</dbReference>
<dbReference type="Gene3D" id="1.10.860.10">
    <property type="entry name" value="DNAb Helicase, Chain A"/>
    <property type="match status" value="1"/>
</dbReference>
<evidence type="ECO:0000256" key="4">
    <source>
        <dbReference type="ARBA" id="ARBA00022741"/>
    </source>
</evidence>
<dbReference type="GO" id="GO:0005829">
    <property type="term" value="C:cytosol"/>
    <property type="evidence" value="ECO:0007669"/>
    <property type="project" value="TreeGrafter"/>
</dbReference>
<dbReference type="PANTHER" id="PTHR30153">
    <property type="entry name" value="REPLICATIVE DNA HELICASE DNAB"/>
    <property type="match status" value="1"/>
</dbReference>
<keyword evidence="5 12" id="KW-0378">Hydrolase</keyword>
<dbReference type="NCBIfam" id="TIGR00665">
    <property type="entry name" value="DnaB"/>
    <property type="match status" value="1"/>
</dbReference>
<keyword evidence="4 12" id="KW-0547">Nucleotide-binding</keyword>
<dbReference type="Pfam" id="PF03796">
    <property type="entry name" value="DnaB_C"/>
    <property type="match status" value="1"/>
</dbReference>
<keyword evidence="9" id="KW-0413">Isomerase</keyword>
<comment type="caution">
    <text evidence="15">The sequence shown here is derived from an EMBL/GenBank/DDBJ whole genome shotgun (WGS) entry which is preliminary data.</text>
</comment>
<comment type="function">
    <text evidence="12">The main replicative DNA helicase, it participates in initiation and elongation during chromosome replication. Travels ahead of the DNA replisome, separating dsDNA into templates for DNA synthesis. A processive ATP-dependent 5'-3' DNA helicase it has DNA-dependent ATPase activity.</text>
</comment>
<dbReference type="SUPFAM" id="SSF48024">
    <property type="entry name" value="N-terminal domain of DnaB helicase"/>
    <property type="match status" value="1"/>
</dbReference>
<evidence type="ECO:0000256" key="1">
    <source>
        <dbReference type="ARBA" id="ARBA00008428"/>
    </source>
</evidence>
<evidence type="ECO:0000256" key="6">
    <source>
        <dbReference type="ARBA" id="ARBA00022806"/>
    </source>
</evidence>
<dbReference type="InterPro" id="IPR036185">
    <property type="entry name" value="DNA_heli_DnaB-like_N_sf"/>
</dbReference>
<dbReference type="InterPro" id="IPR007694">
    <property type="entry name" value="DNA_helicase_DnaB-like_C"/>
</dbReference>
<dbReference type="GO" id="GO:0016887">
    <property type="term" value="F:ATP hydrolysis activity"/>
    <property type="evidence" value="ECO:0007669"/>
    <property type="project" value="RHEA"/>
</dbReference>
<dbReference type="STRING" id="1798697.A2373_04710"/>
<evidence type="ECO:0000256" key="12">
    <source>
        <dbReference type="RuleBase" id="RU362085"/>
    </source>
</evidence>
<evidence type="ECO:0000313" key="16">
    <source>
        <dbReference type="Proteomes" id="UP000176300"/>
    </source>
</evidence>
<proteinExistence type="inferred from homology"/>
<evidence type="ECO:0000256" key="5">
    <source>
        <dbReference type="ARBA" id="ARBA00022801"/>
    </source>
</evidence>
<dbReference type="SMART" id="SM00382">
    <property type="entry name" value="AAA"/>
    <property type="match status" value="1"/>
</dbReference>
<evidence type="ECO:0000256" key="3">
    <source>
        <dbReference type="ARBA" id="ARBA00022705"/>
    </source>
</evidence>
<keyword evidence="8 12" id="KW-0238">DNA-binding</keyword>
<dbReference type="InterPro" id="IPR007693">
    <property type="entry name" value="DNA_helicase_DnaB-like_N"/>
</dbReference>
<evidence type="ECO:0000256" key="11">
    <source>
        <dbReference type="NCBIfam" id="TIGR00665"/>
    </source>
</evidence>
<gene>
    <name evidence="15" type="ORF">A2373_04710</name>
</gene>
<evidence type="ECO:0000256" key="8">
    <source>
        <dbReference type="ARBA" id="ARBA00023125"/>
    </source>
</evidence>
<protein>
    <recommendedName>
        <fullName evidence="11 12">Replicative DNA helicase</fullName>
        <ecNumber evidence="11 12">5.6.2.3</ecNumber>
    </recommendedName>
</protein>
<dbReference type="GO" id="GO:0005524">
    <property type="term" value="F:ATP binding"/>
    <property type="evidence" value="ECO:0007669"/>
    <property type="project" value="UniProtKB-UniRule"/>
</dbReference>
<dbReference type="SUPFAM" id="SSF52540">
    <property type="entry name" value="P-loop containing nucleoside triphosphate hydrolases"/>
    <property type="match status" value="1"/>
</dbReference>
<evidence type="ECO:0000259" key="14">
    <source>
        <dbReference type="PROSITE" id="PS51199"/>
    </source>
</evidence>
<dbReference type="GO" id="GO:0006269">
    <property type="term" value="P:DNA replication, synthesis of primer"/>
    <property type="evidence" value="ECO:0007669"/>
    <property type="project" value="UniProtKB-UniRule"/>
</dbReference>
<dbReference type="Proteomes" id="UP000176300">
    <property type="component" value="Unassembled WGS sequence"/>
</dbReference>
<dbReference type="CDD" id="cd00984">
    <property type="entry name" value="DnaB_C"/>
    <property type="match status" value="1"/>
</dbReference>
<sequence>MPNITEIEKIPPQNIEAEKSLLGAVLVDKDAMIKIADDISADDFYKNSHCDIFETMAELYNKNEPIDLLTLSARLEEKGQLEKVGGRSYLASLSASVPTSSHIKQYANIIKKKSTLRKLLSASSKITAMSFNEEDEIEKLLDDAQQELYGVTQTHLKKTFTDIRTVLNEAFERIDELHKEKGKLRGIPTGFKKLDNLLAGLQKSDLIILAARPSVGKTSLALDIARYAAVKNKTPVGIFSLEMSKEQLVDRLLCSEAGVDLWKMRTGNLSDRPDSDDFPRIGRAMGVLSEAPIYIDDTPGNNVMQIKTKARRLQAEHGLGLIIIDYLQLMESHKNYGGDNRVQEVAEISRNLKGIARELNIPVLALSQLSRAVEQSKPAIPKLSHLRESGSIEQDADVVMFIYRKSADRNYREEDISPDERNIGEIHIAKHRNGPIGQVKLFFDETRASYKNLETPFENTTGQPAQNSPSAPKPNNSPPMPRF</sequence>
<dbReference type="EC" id="5.6.2.3" evidence="11 12"/>